<dbReference type="Proteomes" id="UP000322234">
    <property type="component" value="Unassembled WGS sequence"/>
</dbReference>
<feature type="compositionally biased region" description="Basic and acidic residues" evidence="1">
    <location>
        <begin position="52"/>
        <end position="62"/>
    </location>
</feature>
<gene>
    <name evidence="2" type="ORF">E5288_WYG015120</name>
</gene>
<keyword evidence="3" id="KW-1185">Reference proteome</keyword>
<dbReference type="EMBL" id="VBQZ03000053">
    <property type="protein sequence ID" value="MXQ89123.1"/>
    <property type="molecule type" value="Genomic_DNA"/>
</dbReference>
<organism evidence="2 3">
    <name type="scientific">Bos mutus</name>
    <name type="common">wild yak</name>
    <dbReference type="NCBI Taxonomy" id="72004"/>
    <lineage>
        <taxon>Eukaryota</taxon>
        <taxon>Metazoa</taxon>
        <taxon>Chordata</taxon>
        <taxon>Craniata</taxon>
        <taxon>Vertebrata</taxon>
        <taxon>Euteleostomi</taxon>
        <taxon>Mammalia</taxon>
        <taxon>Eutheria</taxon>
        <taxon>Laurasiatheria</taxon>
        <taxon>Artiodactyla</taxon>
        <taxon>Ruminantia</taxon>
        <taxon>Pecora</taxon>
        <taxon>Bovidae</taxon>
        <taxon>Bovinae</taxon>
        <taxon>Bos</taxon>
    </lineage>
</organism>
<feature type="region of interest" description="Disordered" evidence="1">
    <location>
        <begin position="38"/>
        <end position="85"/>
    </location>
</feature>
<sequence length="170" mass="18652">MNDTGQESDNICFAPIAAAPKSHISNTKVPDELRISQKDSHFGRSKTTRKMQLSEKKMHLDTGSDSPHVPPESISTSHVSTWNSPGAQVVSPGRVAVEQYEVNYRKQRKRAALRGFLLGSPGAPETASHILNAQAFRDPELQKNRIKSAQQKNGFIIQELLGKQGAPAKI</sequence>
<comment type="caution">
    <text evidence="2">The sequence shown here is derived from an EMBL/GenBank/DDBJ whole genome shotgun (WGS) entry which is preliminary data.</text>
</comment>
<evidence type="ECO:0000313" key="3">
    <source>
        <dbReference type="Proteomes" id="UP000322234"/>
    </source>
</evidence>
<accession>A0A6B0RP37</accession>
<evidence type="ECO:0000313" key="2">
    <source>
        <dbReference type="EMBL" id="MXQ89123.1"/>
    </source>
</evidence>
<name>A0A6B0RP37_9CETA</name>
<dbReference type="AlphaFoldDB" id="A0A6B0RP37"/>
<feature type="compositionally biased region" description="Polar residues" evidence="1">
    <location>
        <begin position="73"/>
        <end position="85"/>
    </location>
</feature>
<reference evidence="2" key="1">
    <citation type="submission" date="2019-10" db="EMBL/GenBank/DDBJ databases">
        <title>The sequence and de novo assembly of the wild yak genome.</title>
        <authorList>
            <person name="Liu Y."/>
        </authorList>
    </citation>
    <scope>NUCLEOTIDE SEQUENCE [LARGE SCALE GENOMIC DNA]</scope>
    <source>
        <strain evidence="2">WY2019</strain>
    </source>
</reference>
<proteinExistence type="predicted"/>
<protein>
    <submittedName>
        <fullName evidence="2">Uncharacterized protein</fullName>
    </submittedName>
</protein>
<evidence type="ECO:0000256" key="1">
    <source>
        <dbReference type="SAM" id="MobiDB-lite"/>
    </source>
</evidence>